<comment type="caution">
    <text evidence="3">The sequence shown here is derived from an EMBL/GenBank/DDBJ whole genome shotgun (WGS) entry which is preliminary data.</text>
</comment>
<evidence type="ECO:0000256" key="1">
    <source>
        <dbReference type="SAM" id="SignalP"/>
    </source>
</evidence>
<feature type="chain" id="PRO_5002531689" description="DUF5667 domain-containing protein" evidence="1">
    <location>
        <begin position="27"/>
        <end position="181"/>
    </location>
</feature>
<dbReference type="AlphaFoldDB" id="A0A0G0CQ16"/>
<keyword evidence="1" id="KW-0732">Signal</keyword>
<gene>
    <name evidence="3" type="ORF">UR35_C0001G0059</name>
</gene>
<reference evidence="3 4" key="1">
    <citation type="journal article" date="2015" name="Nature">
        <title>rRNA introns, odd ribosomes, and small enigmatic genomes across a large radiation of phyla.</title>
        <authorList>
            <person name="Brown C.T."/>
            <person name="Hug L.A."/>
            <person name="Thomas B.C."/>
            <person name="Sharon I."/>
            <person name="Castelle C.J."/>
            <person name="Singh A."/>
            <person name="Wilkins M.J."/>
            <person name="Williams K.H."/>
            <person name="Banfield J.F."/>
        </authorList>
    </citation>
    <scope>NUCLEOTIDE SEQUENCE [LARGE SCALE GENOMIC DNA]</scope>
</reference>
<evidence type="ECO:0000313" key="4">
    <source>
        <dbReference type="Proteomes" id="UP000034778"/>
    </source>
</evidence>
<dbReference type="Proteomes" id="UP000034778">
    <property type="component" value="Unassembled WGS sequence"/>
</dbReference>
<evidence type="ECO:0000313" key="3">
    <source>
        <dbReference type="EMBL" id="KKP45462.1"/>
    </source>
</evidence>
<feature type="domain" description="DUF5667" evidence="2">
    <location>
        <begin position="54"/>
        <end position="143"/>
    </location>
</feature>
<accession>A0A0G0CQ16</accession>
<dbReference type="Pfam" id="PF18915">
    <property type="entry name" value="DUF5667"/>
    <property type="match status" value="1"/>
</dbReference>
<dbReference type="EMBL" id="LBOW01000001">
    <property type="protein sequence ID" value="KKP45462.1"/>
    <property type="molecule type" value="Genomic_DNA"/>
</dbReference>
<name>A0A0G0CQ16_9BACT</name>
<evidence type="ECO:0000259" key="2">
    <source>
        <dbReference type="Pfam" id="PF18915"/>
    </source>
</evidence>
<feature type="signal peptide" evidence="1">
    <location>
        <begin position="1"/>
        <end position="26"/>
    </location>
</feature>
<organism evidence="3 4">
    <name type="scientific">Candidatus Woesebacteria bacterium GW2011_GWB1_33_22</name>
    <dbReference type="NCBI Taxonomy" id="1618566"/>
    <lineage>
        <taxon>Bacteria</taxon>
        <taxon>Candidatus Woeseibacteriota</taxon>
    </lineage>
</organism>
<protein>
    <recommendedName>
        <fullName evidence="2">DUF5667 domain-containing protein</fullName>
    </recommendedName>
</protein>
<dbReference type="STRING" id="1618566.UR35_C0001G0059"/>
<proteinExistence type="predicted"/>
<sequence length="181" mass="20523">MKVVKLITILVAVTFCLFTLNLKALAVSSDPSPNPTKVDSFELFWPIVAGKVQGDSMYRLKIFKENMRGYLILSSLKKAEYLTFISSKRLVEFEELALSRKNFENATKTLEVYRSTQKKIFSYLDKAKSEGVMITNTQSIIEDTLNRQLTLLNYILLGVDNSQKTGVEGAISFINSELEKF</sequence>
<dbReference type="InterPro" id="IPR043725">
    <property type="entry name" value="DUF5667"/>
</dbReference>